<keyword evidence="1" id="KW-0732">Signal</keyword>
<feature type="signal peptide" evidence="1">
    <location>
        <begin position="1"/>
        <end position="17"/>
    </location>
</feature>
<feature type="chain" id="PRO_5042586374" evidence="1">
    <location>
        <begin position="18"/>
        <end position="65"/>
    </location>
</feature>
<protein>
    <submittedName>
        <fullName evidence="2">Uncharacterized protein</fullName>
    </submittedName>
</protein>
<dbReference type="AlphaFoldDB" id="A0AAJ0B9M6"/>
<evidence type="ECO:0000313" key="3">
    <source>
        <dbReference type="Proteomes" id="UP001239445"/>
    </source>
</evidence>
<accession>A0AAJ0B9M6</accession>
<comment type="caution">
    <text evidence="2">The sequence shown here is derived from an EMBL/GenBank/DDBJ whole genome shotgun (WGS) entry which is preliminary data.</text>
</comment>
<evidence type="ECO:0000256" key="1">
    <source>
        <dbReference type="SAM" id="SignalP"/>
    </source>
</evidence>
<dbReference type="EMBL" id="MU839839">
    <property type="protein sequence ID" value="KAK1752722.1"/>
    <property type="molecule type" value="Genomic_DNA"/>
</dbReference>
<name>A0AAJ0B9M6_9PEZI</name>
<organism evidence="2 3">
    <name type="scientific">Echria macrotheca</name>
    <dbReference type="NCBI Taxonomy" id="438768"/>
    <lineage>
        <taxon>Eukaryota</taxon>
        <taxon>Fungi</taxon>
        <taxon>Dikarya</taxon>
        <taxon>Ascomycota</taxon>
        <taxon>Pezizomycotina</taxon>
        <taxon>Sordariomycetes</taxon>
        <taxon>Sordariomycetidae</taxon>
        <taxon>Sordariales</taxon>
        <taxon>Schizotheciaceae</taxon>
        <taxon>Echria</taxon>
    </lineage>
</organism>
<sequence>MIILAVTVAATAIPAELEKRCQGNNGDWCDFAAIRCCAGLYCCSSNDATGHCVNAPSNPDPVHCV</sequence>
<dbReference type="Proteomes" id="UP001239445">
    <property type="component" value="Unassembled WGS sequence"/>
</dbReference>
<proteinExistence type="predicted"/>
<evidence type="ECO:0000313" key="2">
    <source>
        <dbReference type="EMBL" id="KAK1752722.1"/>
    </source>
</evidence>
<gene>
    <name evidence="2" type="ORF">QBC47DRAFT_405037</name>
</gene>
<reference evidence="2" key="1">
    <citation type="submission" date="2023-06" db="EMBL/GenBank/DDBJ databases">
        <title>Genome-scale phylogeny and comparative genomics of the fungal order Sordariales.</title>
        <authorList>
            <consortium name="Lawrence Berkeley National Laboratory"/>
            <person name="Hensen N."/>
            <person name="Bonometti L."/>
            <person name="Westerberg I."/>
            <person name="Brannstrom I.O."/>
            <person name="Guillou S."/>
            <person name="Cros-Aarteil S."/>
            <person name="Calhoun S."/>
            <person name="Haridas S."/>
            <person name="Kuo A."/>
            <person name="Mondo S."/>
            <person name="Pangilinan J."/>
            <person name="Riley R."/>
            <person name="Labutti K."/>
            <person name="Andreopoulos B."/>
            <person name="Lipzen A."/>
            <person name="Chen C."/>
            <person name="Yanf M."/>
            <person name="Daum C."/>
            <person name="Ng V."/>
            <person name="Clum A."/>
            <person name="Steindorff A."/>
            <person name="Ohm R."/>
            <person name="Martin F."/>
            <person name="Silar P."/>
            <person name="Natvig D."/>
            <person name="Lalanne C."/>
            <person name="Gautier V."/>
            <person name="Ament-Velasquez S.L."/>
            <person name="Kruys A."/>
            <person name="Hutchinson M.I."/>
            <person name="Powell A.J."/>
            <person name="Barry K."/>
            <person name="Miller A.N."/>
            <person name="Grigoriev I.V."/>
            <person name="Debuchy R."/>
            <person name="Gladieux P."/>
            <person name="Thoren M.H."/>
            <person name="Johannesson H."/>
        </authorList>
    </citation>
    <scope>NUCLEOTIDE SEQUENCE</scope>
    <source>
        <strain evidence="2">PSN4</strain>
    </source>
</reference>
<keyword evidence="3" id="KW-1185">Reference proteome</keyword>